<feature type="compositionally biased region" description="Acidic residues" evidence="7">
    <location>
        <begin position="231"/>
        <end position="240"/>
    </location>
</feature>
<keyword evidence="2" id="KW-0479">Metal-binding</keyword>
<dbReference type="PROSITE" id="PS50827">
    <property type="entry name" value="DDT"/>
    <property type="match status" value="1"/>
</dbReference>
<dbReference type="PROSITE" id="PS01359">
    <property type="entry name" value="ZF_PHD_1"/>
    <property type="match status" value="1"/>
</dbReference>
<dbReference type="InterPro" id="IPR019787">
    <property type="entry name" value="Znf_PHD-finger"/>
</dbReference>
<feature type="region of interest" description="Disordered" evidence="7">
    <location>
        <begin position="136"/>
        <end position="161"/>
    </location>
</feature>
<evidence type="ECO:0000256" key="2">
    <source>
        <dbReference type="ARBA" id="ARBA00022723"/>
    </source>
</evidence>
<evidence type="ECO:0000256" key="7">
    <source>
        <dbReference type="SAM" id="MobiDB-lite"/>
    </source>
</evidence>
<organism evidence="10 11">
    <name type="scientific">Stylophora pistillata</name>
    <name type="common">Smooth cauliflower coral</name>
    <dbReference type="NCBI Taxonomy" id="50429"/>
    <lineage>
        <taxon>Eukaryota</taxon>
        <taxon>Metazoa</taxon>
        <taxon>Cnidaria</taxon>
        <taxon>Anthozoa</taxon>
        <taxon>Hexacorallia</taxon>
        <taxon>Scleractinia</taxon>
        <taxon>Astrocoeniina</taxon>
        <taxon>Pocilloporidae</taxon>
        <taxon>Stylophora</taxon>
    </lineage>
</organism>
<comment type="subcellular location">
    <subcellularLocation>
        <location evidence="1">Nucleus</location>
    </subcellularLocation>
</comment>
<dbReference type="SUPFAM" id="SSF57903">
    <property type="entry name" value="FYVE/PHD zinc finger"/>
    <property type="match status" value="1"/>
</dbReference>
<sequence>MVMDSCLKPTLSLVLSVANQVAVFVVENYYVYTDKKYTDIQGTRSRKESLMPPIPSARNSPSFRKTSSSRGIDGLPLFSGRDLDQKNNDMNGLKVYGETGNLAINSGKKSTAEKLSDTGFQLYTSKDSSKLPKILKPKKKVSKGSKRKKTNAINDESQESDVNARLGAIQDNKGTSGELSTGQDGGELYNKYGLDLKRDFNMEVTRPFTFSYFPDIHIKKKKKESDKETEGSEIDPEEDAGEMRLDVHNTGQAAEYPDFAIIWSFLVNFKHLLHFPDLSLDNLEDGFNNHSLENGNVEMLEDLFVKLLRRLGISVNPEKWEKSLLKVLLECQFDQNEKLKSSVNKTFEAEELRMQPIGRDLDGFIYCLGPKCLIKFGKGVYFAKDGANGLRLYTTEEDEVSCESWRLLARETAELASVVEYLETKSVVNPKEIALAKREEMKKKGEIKSPGKKRGRKSKKKESIQEEDYDDDNPCARCFSNVRPDSILLCDKCDAAYHTACLRPPLLTVPQGDWFCPFCQQLALLDILKEKRTRLAARLKLRQRQAKRLGFAGIDLNNILQRTSDDEEDQGIRRSGRSRKNVDYTFKDFEDDITSAVEHDKKRFKGEEVNGEEKHLLFSKPAYESGNLVRLHQRNTRRSRRLMDLDYESGSESPTSGYEYEANSDDDVRGKSEGSTRLRRTRKIIDEDDDDNDSKDAEDSIRSEREKGDERDNEESSKDKPGASKSKENREDDKKSDNELLKTSVNGGEAAKINVASSGSEVVAGAVNIPPSHALHGNKIHPHSRIASVAPVARTQPVPDVSNHRNPLSYPPEGIFPNPPNFEIFKPQFPTKQAPNYVDPNFGNVTLGTPTLTGNNFAGNSTGIRNISPGHVPGMSPGGPSFPGTQGVRTPNIMTNLGGPNMSGPNPVVPVFSGSNANYPGPNLRGQSTSGTNFGEAYARGLNNVGTAMNANFRGPNFGGSNATANGVGGGFGALKSPTQNISGSFWSGQNNYSNMYNYSTSGGTPSPVKSPPGNQTLPPPYPSPARFTDSSQYGNYNQQFQGNSNMQNNYVVPQQSGNFPDSKFFPATPQQPPPPYPSGNSINANFYGNRTEEGNVAGNQWTYPEGYGYYPGQGNAAGQSL</sequence>
<keyword evidence="5" id="KW-0539">Nucleus</keyword>
<dbReference type="GO" id="GO:0031213">
    <property type="term" value="C:RSF complex"/>
    <property type="evidence" value="ECO:0007669"/>
    <property type="project" value="InterPro"/>
</dbReference>
<feature type="domain" description="DDT" evidence="9">
    <location>
        <begin position="253"/>
        <end position="317"/>
    </location>
</feature>
<evidence type="ECO:0000313" key="11">
    <source>
        <dbReference type="Proteomes" id="UP000225706"/>
    </source>
</evidence>
<dbReference type="SMART" id="SM00249">
    <property type="entry name" value="PHD"/>
    <property type="match status" value="1"/>
</dbReference>
<feature type="compositionally biased region" description="Low complexity" evidence="7">
    <location>
        <begin position="1031"/>
        <end position="1046"/>
    </location>
</feature>
<evidence type="ECO:0000259" key="9">
    <source>
        <dbReference type="PROSITE" id="PS50827"/>
    </source>
</evidence>
<keyword evidence="3 6" id="KW-0863">Zinc-finger</keyword>
<feature type="region of interest" description="Disordered" evidence="7">
    <location>
        <begin position="998"/>
        <end position="1051"/>
    </location>
</feature>
<keyword evidence="11" id="KW-1185">Reference proteome</keyword>
<dbReference type="CDD" id="cd15543">
    <property type="entry name" value="PHD_RSF1"/>
    <property type="match status" value="1"/>
</dbReference>
<protein>
    <submittedName>
        <fullName evidence="10">Remodeling and spacing factor 1</fullName>
    </submittedName>
</protein>
<proteinExistence type="predicted"/>
<feature type="domain" description="PHD-type" evidence="8">
    <location>
        <begin position="472"/>
        <end position="522"/>
    </location>
</feature>
<comment type="caution">
    <text evidence="10">The sequence shown here is derived from an EMBL/GenBank/DDBJ whole genome shotgun (WGS) entry which is preliminary data.</text>
</comment>
<dbReference type="PANTHER" id="PTHR14296:SF16">
    <property type="entry name" value="REMODELING AND SPACING FACTOR 1"/>
    <property type="match status" value="1"/>
</dbReference>
<feature type="region of interest" description="Disordered" evidence="7">
    <location>
        <begin position="221"/>
        <end position="241"/>
    </location>
</feature>
<dbReference type="InterPro" id="IPR011011">
    <property type="entry name" value="Znf_FYVE_PHD"/>
</dbReference>
<dbReference type="OrthoDB" id="10055895at2759"/>
<evidence type="ECO:0000313" key="10">
    <source>
        <dbReference type="EMBL" id="PFX16243.1"/>
    </source>
</evidence>
<accession>A0A2B4RHF1</accession>
<dbReference type="InterPro" id="IPR019786">
    <property type="entry name" value="Zinc_finger_PHD-type_CS"/>
</dbReference>
<feature type="compositionally biased region" description="Polar residues" evidence="7">
    <location>
        <begin position="57"/>
        <end position="70"/>
    </location>
</feature>
<feature type="compositionally biased region" description="Basic and acidic residues" evidence="7">
    <location>
        <begin position="694"/>
        <end position="739"/>
    </location>
</feature>
<dbReference type="GO" id="GO:0008270">
    <property type="term" value="F:zinc ion binding"/>
    <property type="evidence" value="ECO:0007669"/>
    <property type="project" value="UniProtKB-KW"/>
</dbReference>
<evidence type="ECO:0000256" key="6">
    <source>
        <dbReference type="PROSITE-ProRule" id="PRU00146"/>
    </source>
</evidence>
<name>A0A2B4RHF1_STYPI</name>
<dbReference type="Gene3D" id="2.30.30.1150">
    <property type="match status" value="1"/>
</dbReference>
<dbReference type="InterPro" id="IPR001965">
    <property type="entry name" value="Znf_PHD"/>
</dbReference>
<dbReference type="PROSITE" id="PS50016">
    <property type="entry name" value="ZF_PHD_2"/>
    <property type="match status" value="1"/>
</dbReference>
<keyword evidence="4" id="KW-0862">Zinc</keyword>
<dbReference type="InterPro" id="IPR018501">
    <property type="entry name" value="DDT_dom"/>
</dbReference>
<dbReference type="GO" id="GO:0045892">
    <property type="term" value="P:negative regulation of DNA-templated transcription"/>
    <property type="evidence" value="ECO:0007669"/>
    <property type="project" value="TreeGrafter"/>
</dbReference>
<dbReference type="Pfam" id="PF02791">
    <property type="entry name" value="DDT"/>
    <property type="match status" value="1"/>
</dbReference>
<dbReference type="GO" id="GO:0042393">
    <property type="term" value="F:histone binding"/>
    <property type="evidence" value="ECO:0007669"/>
    <property type="project" value="TreeGrafter"/>
</dbReference>
<feature type="region of interest" description="Disordered" evidence="7">
    <location>
        <begin position="43"/>
        <end position="83"/>
    </location>
</feature>
<feature type="compositionally biased region" description="Polar residues" evidence="7">
    <location>
        <begin position="1079"/>
        <end position="1089"/>
    </location>
</feature>
<dbReference type="AlphaFoldDB" id="A0A2B4RHF1"/>
<dbReference type="Proteomes" id="UP000225706">
    <property type="component" value="Unassembled WGS sequence"/>
</dbReference>
<evidence type="ECO:0000256" key="5">
    <source>
        <dbReference type="ARBA" id="ARBA00023242"/>
    </source>
</evidence>
<feature type="compositionally biased region" description="Basic residues" evidence="7">
    <location>
        <begin position="136"/>
        <end position="150"/>
    </location>
</feature>
<feature type="compositionally biased region" description="Basic and acidic residues" evidence="7">
    <location>
        <begin position="666"/>
        <end position="676"/>
    </location>
</feature>
<dbReference type="Pfam" id="PF00628">
    <property type="entry name" value="PHD"/>
    <property type="match status" value="1"/>
</dbReference>
<dbReference type="EMBL" id="LSMT01000562">
    <property type="protein sequence ID" value="PFX16243.1"/>
    <property type="molecule type" value="Genomic_DNA"/>
</dbReference>
<evidence type="ECO:0000256" key="3">
    <source>
        <dbReference type="ARBA" id="ARBA00022771"/>
    </source>
</evidence>
<reference evidence="11" key="1">
    <citation type="journal article" date="2017" name="bioRxiv">
        <title>Comparative analysis of the genomes of Stylophora pistillata and Acropora digitifera provides evidence for extensive differences between species of corals.</title>
        <authorList>
            <person name="Voolstra C.R."/>
            <person name="Li Y."/>
            <person name="Liew Y.J."/>
            <person name="Baumgarten S."/>
            <person name="Zoccola D."/>
            <person name="Flot J.-F."/>
            <person name="Tambutte S."/>
            <person name="Allemand D."/>
            <person name="Aranda M."/>
        </authorList>
    </citation>
    <scope>NUCLEOTIDE SEQUENCE [LARGE SCALE GENOMIC DNA]</scope>
</reference>
<dbReference type="InterPro" id="IPR028938">
    <property type="entry name" value="Rsf1-like"/>
</dbReference>
<feature type="region of interest" description="Disordered" evidence="7">
    <location>
        <begin position="442"/>
        <end position="471"/>
    </location>
</feature>
<evidence type="ECO:0000256" key="4">
    <source>
        <dbReference type="ARBA" id="ARBA00022833"/>
    </source>
</evidence>
<evidence type="ECO:0000259" key="8">
    <source>
        <dbReference type="PROSITE" id="PS50016"/>
    </source>
</evidence>
<gene>
    <name evidence="10" type="primary">RSF1</name>
    <name evidence="10" type="ORF">AWC38_SpisGene19494</name>
</gene>
<dbReference type="STRING" id="50429.A0A2B4RHF1"/>
<dbReference type="PANTHER" id="PTHR14296">
    <property type="entry name" value="REMODELING AND SPACING FACTOR 1"/>
    <property type="match status" value="1"/>
</dbReference>
<feature type="region of interest" description="Disordered" evidence="7">
    <location>
        <begin position="640"/>
        <end position="739"/>
    </location>
</feature>
<feature type="compositionally biased region" description="Basic residues" evidence="7">
    <location>
        <begin position="450"/>
        <end position="460"/>
    </location>
</feature>
<feature type="region of interest" description="Disordered" evidence="7">
    <location>
        <begin position="1065"/>
        <end position="1092"/>
    </location>
</feature>
<evidence type="ECO:0000256" key="1">
    <source>
        <dbReference type="ARBA" id="ARBA00004123"/>
    </source>
</evidence>